<evidence type="ECO:0000259" key="2">
    <source>
        <dbReference type="PROSITE" id="PS50090"/>
    </source>
</evidence>
<feature type="domain" description="Myb-like" evidence="2">
    <location>
        <begin position="17"/>
        <end position="82"/>
    </location>
</feature>
<name>A0A4Q0A481_9FUNG</name>
<keyword evidence="4" id="KW-1185">Reference proteome</keyword>
<feature type="compositionally biased region" description="Polar residues" evidence="1">
    <location>
        <begin position="11"/>
        <end position="25"/>
    </location>
</feature>
<reference evidence="4" key="1">
    <citation type="journal article" date="2018" name="Nat. Microbiol.">
        <title>Leveraging single-cell genomics to expand the fungal tree of life.</title>
        <authorList>
            <person name="Ahrendt S.R."/>
            <person name="Quandt C.A."/>
            <person name="Ciobanu D."/>
            <person name="Clum A."/>
            <person name="Salamov A."/>
            <person name="Andreopoulos B."/>
            <person name="Cheng J.F."/>
            <person name="Woyke T."/>
            <person name="Pelin A."/>
            <person name="Henrissat B."/>
            <person name="Reynolds N.K."/>
            <person name="Benny G.L."/>
            <person name="Smith M.E."/>
            <person name="James T.Y."/>
            <person name="Grigoriev I.V."/>
        </authorList>
    </citation>
    <scope>NUCLEOTIDE SEQUENCE [LARGE SCALE GENOMIC DNA]</scope>
    <source>
        <strain evidence="4">RSA 468</strain>
    </source>
</reference>
<dbReference type="EMBL" id="ML002211">
    <property type="protein sequence ID" value="RKP40381.1"/>
    <property type="molecule type" value="Genomic_DNA"/>
</dbReference>
<dbReference type="Proteomes" id="UP000268162">
    <property type="component" value="Unassembled WGS sequence"/>
</dbReference>
<sequence>MLTNVDPKASISPTISGHSTRSRNWTTREKDQLLKLVLEIMPHKTRRGNAWREVCQRLPDPEEPVDGKWTLPQVKQQWRDLRKRYDRIRAANATANRELANNPTAPHKPHRKIFELRHCMEAILAKELVFSDTLVIRIQPHRERSAPAAYHRSAHSPSSPALSRMAAFDIPRPMVAVKSGRIGRPTSWSCDVYPFSSVHSVPWFLKPLNTHSLHHNHNPSHRHRHYLVANGRADPARMGRPIHPSKAPPMHTVPALYAPSPQRLHAVYNIRRVPLQFQSSLGFKRSSLCPY</sequence>
<gene>
    <name evidence="3" type="ORF">BJ085DRAFT_40437</name>
</gene>
<protein>
    <recommendedName>
        <fullName evidence="2">Myb-like domain-containing protein</fullName>
    </recommendedName>
</protein>
<feature type="region of interest" description="Disordered" evidence="1">
    <location>
        <begin position="1"/>
        <end position="26"/>
    </location>
</feature>
<evidence type="ECO:0000313" key="4">
    <source>
        <dbReference type="Proteomes" id="UP000268162"/>
    </source>
</evidence>
<dbReference type="AlphaFoldDB" id="A0A4Q0A481"/>
<organism evidence="3 4">
    <name type="scientific">Dimargaris cristalligena</name>
    <dbReference type="NCBI Taxonomy" id="215637"/>
    <lineage>
        <taxon>Eukaryota</taxon>
        <taxon>Fungi</taxon>
        <taxon>Fungi incertae sedis</taxon>
        <taxon>Zoopagomycota</taxon>
        <taxon>Kickxellomycotina</taxon>
        <taxon>Dimargaritomycetes</taxon>
        <taxon>Dimargaritales</taxon>
        <taxon>Dimargaritaceae</taxon>
        <taxon>Dimargaris</taxon>
    </lineage>
</organism>
<dbReference type="InterPro" id="IPR001005">
    <property type="entry name" value="SANT/Myb"/>
</dbReference>
<evidence type="ECO:0000256" key="1">
    <source>
        <dbReference type="SAM" id="MobiDB-lite"/>
    </source>
</evidence>
<accession>A0A4Q0A481</accession>
<proteinExistence type="predicted"/>
<dbReference type="PROSITE" id="PS50090">
    <property type="entry name" value="MYB_LIKE"/>
    <property type="match status" value="1"/>
</dbReference>
<evidence type="ECO:0000313" key="3">
    <source>
        <dbReference type="EMBL" id="RKP40381.1"/>
    </source>
</evidence>